<dbReference type="STRING" id="448.Lery_1243"/>
<dbReference type="GO" id="GO:0005524">
    <property type="term" value="F:ATP binding"/>
    <property type="evidence" value="ECO:0007669"/>
    <property type="project" value="UniProtKB-UniRule"/>
</dbReference>
<dbReference type="OrthoDB" id="9802097at2"/>
<comment type="subcellular location">
    <subcellularLocation>
        <location evidence="8">Cytoplasm</location>
    </subcellularLocation>
</comment>
<evidence type="ECO:0000256" key="6">
    <source>
        <dbReference type="ARBA" id="ARBA00022840"/>
    </source>
</evidence>
<feature type="binding site" evidence="8">
    <location>
        <position position="16"/>
    </location>
    <ligand>
        <name>Mg(2+)</name>
        <dbReference type="ChEBI" id="CHEBI:18420"/>
    </ligand>
</feature>
<evidence type="ECO:0000256" key="2">
    <source>
        <dbReference type="ARBA" id="ARBA00022598"/>
    </source>
</evidence>
<dbReference type="EC" id="6.3.3.3" evidence="8"/>
<dbReference type="UniPathway" id="UPA00078">
    <property type="reaction ID" value="UER00161"/>
</dbReference>
<dbReference type="InterPro" id="IPR004472">
    <property type="entry name" value="DTB_synth_BioD"/>
</dbReference>
<keyword evidence="2 8" id="KW-0436">Ligase</keyword>
<feature type="binding site" evidence="8">
    <location>
        <begin position="12"/>
        <end position="17"/>
    </location>
    <ligand>
        <name>ATP</name>
        <dbReference type="ChEBI" id="CHEBI:30616"/>
    </ligand>
</feature>
<dbReference type="GO" id="GO:0005829">
    <property type="term" value="C:cytosol"/>
    <property type="evidence" value="ECO:0007669"/>
    <property type="project" value="TreeGrafter"/>
</dbReference>
<keyword evidence="6 8" id="KW-0067">ATP-binding</keyword>
<feature type="binding site" evidence="8">
    <location>
        <position position="113"/>
    </location>
    <ligand>
        <name>Mg(2+)</name>
        <dbReference type="ChEBI" id="CHEBI:18420"/>
    </ligand>
</feature>
<dbReference type="Gene3D" id="3.40.50.300">
    <property type="entry name" value="P-loop containing nucleotide triphosphate hydrolases"/>
    <property type="match status" value="1"/>
</dbReference>
<protein>
    <recommendedName>
        <fullName evidence="8">ATP-dependent dethiobiotin synthetase BioD</fullName>
        <ecNumber evidence="8">6.3.3.3</ecNumber>
    </recommendedName>
    <alternativeName>
        <fullName evidence="8">DTB synthetase</fullName>
        <shortName evidence="8">DTBS</shortName>
    </alternativeName>
    <alternativeName>
        <fullName evidence="8">Dethiobiotin synthase</fullName>
    </alternativeName>
</protein>
<feature type="binding site" evidence="8">
    <location>
        <begin position="113"/>
        <end position="116"/>
    </location>
    <ligand>
        <name>ATP</name>
        <dbReference type="ChEBI" id="CHEBI:30616"/>
    </ligand>
</feature>
<keyword evidence="3 8" id="KW-0479">Metal-binding</keyword>
<dbReference type="PANTHER" id="PTHR43210">
    <property type="entry name" value="DETHIOBIOTIN SYNTHETASE"/>
    <property type="match status" value="1"/>
</dbReference>
<evidence type="ECO:0000256" key="1">
    <source>
        <dbReference type="ARBA" id="ARBA00022490"/>
    </source>
</evidence>
<dbReference type="AlphaFoldDB" id="A0A0W0TRF1"/>
<keyword evidence="4 8" id="KW-0547">Nucleotide-binding</keyword>
<name>A0A0W0TRF1_LEGER</name>
<feature type="binding site" evidence="8">
    <location>
        <position position="54"/>
    </location>
    <ligand>
        <name>Mg(2+)</name>
        <dbReference type="ChEBI" id="CHEBI:18420"/>
    </ligand>
</feature>
<feature type="binding site" evidence="8">
    <location>
        <position position="54"/>
    </location>
    <ligand>
        <name>ATP</name>
        <dbReference type="ChEBI" id="CHEBI:30616"/>
    </ligand>
</feature>
<dbReference type="HAMAP" id="MF_00336">
    <property type="entry name" value="BioD"/>
    <property type="match status" value="1"/>
</dbReference>
<keyword evidence="1 8" id="KW-0963">Cytoplasm</keyword>
<feature type="binding site" evidence="8">
    <location>
        <position position="41"/>
    </location>
    <ligand>
        <name>substrate</name>
    </ligand>
</feature>
<dbReference type="CDD" id="cd03109">
    <property type="entry name" value="DTBS"/>
    <property type="match status" value="1"/>
</dbReference>
<comment type="catalytic activity">
    <reaction evidence="8">
        <text>(7R,8S)-7,8-diammoniononanoate + CO2 + ATP = (4R,5S)-dethiobiotin + ADP + phosphate + 3 H(+)</text>
        <dbReference type="Rhea" id="RHEA:15805"/>
        <dbReference type="ChEBI" id="CHEBI:15378"/>
        <dbReference type="ChEBI" id="CHEBI:16526"/>
        <dbReference type="ChEBI" id="CHEBI:30616"/>
        <dbReference type="ChEBI" id="CHEBI:43474"/>
        <dbReference type="ChEBI" id="CHEBI:149469"/>
        <dbReference type="ChEBI" id="CHEBI:149473"/>
        <dbReference type="ChEBI" id="CHEBI:456216"/>
        <dbReference type="EC" id="6.3.3.3"/>
    </reaction>
</comment>
<comment type="subunit">
    <text evidence="8">Homodimer.</text>
</comment>
<dbReference type="PATRIC" id="fig|448.7.peg.1301"/>
<evidence type="ECO:0000256" key="5">
    <source>
        <dbReference type="ARBA" id="ARBA00022756"/>
    </source>
</evidence>
<comment type="caution">
    <text evidence="8">Lacks conserved residue(s) required for the propagation of feature annotation.</text>
</comment>
<comment type="caution">
    <text evidence="9">The sequence shown here is derived from an EMBL/GenBank/DDBJ whole genome shotgun (WGS) entry which is preliminary data.</text>
</comment>
<dbReference type="Pfam" id="PF13500">
    <property type="entry name" value="AAA_26"/>
    <property type="match status" value="1"/>
</dbReference>
<keyword evidence="7 8" id="KW-0460">Magnesium</keyword>
<dbReference type="NCBIfam" id="TIGR00347">
    <property type="entry name" value="bioD"/>
    <property type="match status" value="1"/>
</dbReference>
<dbReference type="RefSeq" id="WP_058526391.1">
    <property type="nucleotide sequence ID" value="NZ_CAAAHY010000002.1"/>
</dbReference>
<comment type="pathway">
    <text evidence="8">Cofactor biosynthesis; biotin biosynthesis; biotin from 7,8-diaminononanoate: step 1/2.</text>
</comment>
<dbReference type="SUPFAM" id="SSF52540">
    <property type="entry name" value="P-loop containing nucleoside triphosphate hydrolases"/>
    <property type="match status" value="1"/>
</dbReference>
<feature type="binding site" evidence="8">
    <location>
        <begin position="173"/>
        <end position="174"/>
    </location>
    <ligand>
        <name>ATP</name>
        <dbReference type="ChEBI" id="CHEBI:30616"/>
    </ligand>
</feature>
<dbReference type="GO" id="GO:0004141">
    <property type="term" value="F:dethiobiotin synthase activity"/>
    <property type="evidence" value="ECO:0007669"/>
    <property type="project" value="UniProtKB-UniRule"/>
</dbReference>
<organism evidence="9 10">
    <name type="scientific">Legionella erythra</name>
    <dbReference type="NCBI Taxonomy" id="448"/>
    <lineage>
        <taxon>Bacteria</taxon>
        <taxon>Pseudomonadati</taxon>
        <taxon>Pseudomonadota</taxon>
        <taxon>Gammaproteobacteria</taxon>
        <taxon>Legionellales</taxon>
        <taxon>Legionellaceae</taxon>
        <taxon>Legionella</taxon>
    </lineage>
</organism>
<dbReference type="InterPro" id="IPR027417">
    <property type="entry name" value="P-loop_NTPase"/>
</dbReference>
<comment type="cofactor">
    <cofactor evidence="8">
        <name>Mg(2+)</name>
        <dbReference type="ChEBI" id="CHEBI:18420"/>
    </cofactor>
</comment>
<keyword evidence="5 8" id="KW-0093">Biotin biosynthesis</keyword>
<reference evidence="9 10" key="1">
    <citation type="submission" date="2015-11" db="EMBL/GenBank/DDBJ databases">
        <title>Genomic analysis of 38 Legionella species identifies large and diverse effector repertoires.</title>
        <authorList>
            <person name="Burstein D."/>
            <person name="Amaro F."/>
            <person name="Zusman T."/>
            <person name="Lifshitz Z."/>
            <person name="Cohen O."/>
            <person name="Gilbert J.A."/>
            <person name="Pupko T."/>
            <person name="Shuman H.A."/>
            <person name="Segal G."/>
        </authorList>
    </citation>
    <scope>NUCLEOTIDE SEQUENCE [LARGE SCALE GENOMIC DNA]</scope>
    <source>
        <strain evidence="9 10">SE-32A-C8</strain>
    </source>
</reference>
<evidence type="ECO:0000313" key="10">
    <source>
        <dbReference type="Proteomes" id="UP000054773"/>
    </source>
</evidence>
<sequence>MKVFFITGTNTDCGKTYATCQLLDAYRQQGLKVLALKPLATGCPQENGRLYSEDARLLKQHGGHDDDNCQWLFEPPVSPHIAAARAGTEIDAQAIWDYCMTKASGQPDVLLIEGAGGLMVPVNARQTWVDFLVLSQIPVILVVGMRLGCINHALLTASVLKAHSIPCAGWIANCIDETMLCLDENLKTLREKMPMPYWGHIPFNGQWLAE</sequence>
<dbReference type="FunFam" id="3.40.50.300:FF:000292">
    <property type="entry name" value="ATP-dependent dethiobiotin synthetase BioD"/>
    <property type="match status" value="1"/>
</dbReference>
<comment type="function">
    <text evidence="8">Catalyzes a mechanistically unusual reaction, the ATP-dependent insertion of CO2 between the N7 and N8 nitrogen atoms of 7,8-diaminopelargonic acid (DAPA, also called 7,8-diammoniononanoate) to form a ureido ring.</text>
</comment>
<comment type="similarity">
    <text evidence="8">Belongs to the dethiobiotin synthetase family.</text>
</comment>
<accession>A0A0W0TRF1</accession>
<evidence type="ECO:0000256" key="3">
    <source>
        <dbReference type="ARBA" id="ARBA00022723"/>
    </source>
</evidence>
<keyword evidence="10" id="KW-1185">Reference proteome</keyword>
<dbReference type="GO" id="GO:0042803">
    <property type="term" value="F:protein homodimerization activity"/>
    <property type="evidence" value="ECO:0007669"/>
    <property type="project" value="UniProtKB-ARBA"/>
</dbReference>
<dbReference type="GO" id="GO:0000287">
    <property type="term" value="F:magnesium ion binding"/>
    <property type="evidence" value="ECO:0007669"/>
    <property type="project" value="UniProtKB-UniRule"/>
</dbReference>
<feature type="active site" evidence="8">
    <location>
        <position position="37"/>
    </location>
</feature>
<proteinExistence type="inferred from homology"/>
<evidence type="ECO:0000256" key="8">
    <source>
        <dbReference type="HAMAP-Rule" id="MF_00336"/>
    </source>
</evidence>
<evidence type="ECO:0000256" key="4">
    <source>
        <dbReference type="ARBA" id="ARBA00022741"/>
    </source>
</evidence>
<dbReference type="PANTHER" id="PTHR43210:SF5">
    <property type="entry name" value="DETHIOBIOTIN SYNTHETASE"/>
    <property type="match status" value="1"/>
</dbReference>
<dbReference type="PIRSF" id="PIRSF006755">
    <property type="entry name" value="DTB_synth"/>
    <property type="match status" value="1"/>
</dbReference>
<dbReference type="GO" id="GO:0009102">
    <property type="term" value="P:biotin biosynthetic process"/>
    <property type="evidence" value="ECO:0007669"/>
    <property type="project" value="UniProtKB-UniRule"/>
</dbReference>
<dbReference type="EMBL" id="LNYA01000023">
    <property type="protein sequence ID" value="KTC98189.1"/>
    <property type="molecule type" value="Genomic_DNA"/>
</dbReference>
<evidence type="ECO:0000313" key="9">
    <source>
        <dbReference type="EMBL" id="KTC98189.1"/>
    </source>
</evidence>
<gene>
    <name evidence="8 9" type="primary">bioD</name>
    <name evidence="9" type="ORF">Lery_1243</name>
</gene>
<evidence type="ECO:0000256" key="7">
    <source>
        <dbReference type="ARBA" id="ARBA00022842"/>
    </source>
</evidence>
<dbReference type="Proteomes" id="UP000054773">
    <property type="component" value="Unassembled WGS sequence"/>
</dbReference>